<dbReference type="EMBL" id="JACRSY010000007">
    <property type="protein sequence ID" value="MBC8578990.1"/>
    <property type="molecule type" value="Genomic_DNA"/>
</dbReference>
<protein>
    <submittedName>
        <fullName evidence="1">DUF2922 domain-containing protein</fullName>
    </submittedName>
</protein>
<comment type="caution">
    <text evidence="1">The sequence shown here is derived from an EMBL/GenBank/DDBJ whole genome shotgun (WGS) entry which is preliminary data.</text>
</comment>
<evidence type="ECO:0000313" key="2">
    <source>
        <dbReference type="Proteomes" id="UP000655830"/>
    </source>
</evidence>
<dbReference type="Pfam" id="PF11148">
    <property type="entry name" value="DUF2922"/>
    <property type="match status" value="1"/>
</dbReference>
<gene>
    <name evidence="1" type="ORF">H8718_05510</name>
</gene>
<sequence>MEIVKKSLVLTFSTPNKTEENITINNPGESITGAQIKAVMDKALESGAIGEKVAVDAIVGAKYVIQQVDAVDFSEE</sequence>
<evidence type="ECO:0000313" key="1">
    <source>
        <dbReference type="EMBL" id="MBC8578990.1"/>
    </source>
</evidence>
<dbReference type="RefSeq" id="WP_177669063.1">
    <property type="nucleotide sequence ID" value="NZ_JACRSY010000007.1"/>
</dbReference>
<proteinExistence type="predicted"/>
<dbReference type="Proteomes" id="UP000655830">
    <property type="component" value="Unassembled WGS sequence"/>
</dbReference>
<dbReference type="AlphaFoldDB" id="A0A926I8S4"/>
<dbReference type="InterPro" id="IPR021321">
    <property type="entry name" value="DUF2922"/>
</dbReference>
<organism evidence="1 2">
    <name type="scientific">Zhenhengia yiwuensis</name>
    <dbReference type="NCBI Taxonomy" id="2763666"/>
    <lineage>
        <taxon>Bacteria</taxon>
        <taxon>Bacillati</taxon>
        <taxon>Bacillota</taxon>
        <taxon>Clostridia</taxon>
        <taxon>Lachnospirales</taxon>
        <taxon>Lachnospiraceae</taxon>
        <taxon>Zhenhengia</taxon>
    </lineage>
</organism>
<accession>A0A926I8S4</accession>
<name>A0A926I8S4_9FIRM</name>
<keyword evidence="2" id="KW-1185">Reference proteome</keyword>
<reference evidence="1" key="1">
    <citation type="submission" date="2020-08" db="EMBL/GenBank/DDBJ databases">
        <title>Genome public.</title>
        <authorList>
            <person name="Liu C."/>
            <person name="Sun Q."/>
        </authorList>
    </citation>
    <scope>NUCLEOTIDE SEQUENCE</scope>
    <source>
        <strain evidence="1">NSJ-12</strain>
    </source>
</reference>